<evidence type="ECO:0000256" key="1">
    <source>
        <dbReference type="SAM" id="MobiDB-lite"/>
    </source>
</evidence>
<reference evidence="4 5" key="1">
    <citation type="submission" date="2019-06" db="EMBL/GenBank/DDBJ databases">
        <title>Sequencing the genomes of 1000 actinobacteria strains.</title>
        <authorList>
            <person name="Klenk H.-P."/>
        </authorList>
    </citation>
    <scope>NUCLEOTIDE SEQUENCE [LARGE SCALE GENOMIC DNA]</scope>
    <source>
        <strain evidence="4 5">DSM 102200</strain>
    </source>
</reference>
<feature type="compositionally biased region" description="Gly residues" evidence="1">
    <location>
        <begin position="65"/>
        <end position="86"/>
    </location>
</feature>
<evidence type="ECO:0000313" key="4">
    <source>
        <dbReference type="EMBL" id="TQL90729.1"/>
    </source>
</evidence>
<keyword evidence="5" id="KW-1185">Reference proteome</keyword>
<feature type="compositionally biased region" description="Basic and acidic residues" evidence="1">
    <location>
        <begin position="31"/>
        <end position="46"/>
    </location>
</feature>
<feature type="transmembrane region" description="Helical" evidence="2">
    <location>
        <begin position="163"/>
        <end position="185"/>
    </location>
</feature>
<feature type="signal peptide" evidence="3">
    <location>
        <begin position="1"/>
        <end position="27"/>
    </location>
</feature>
<feature type="region of interest" description="Disordered" evidence="1">
    <location>
        <begin position="29"/>
        <end position="153"/>
    </location>
</feature>
<feature type="chain" id="PRO_5022044863" description="LPXTG-motif cell wall-anchored protein" evidence="3">
    <location>
        <begin position="28"/>
        <end position="207"/>
    </location>
</feature>
<keyword evidence="2" id="KW-0812">Transmembrane</keyword>
<comment type="caution">
    <text evidence="4">The sequence shown here is derived from an EMBL/GenBank/DDBJ whole genome shotgun (WGS) entry which is preliminary data.</text>
</comment>
<proteinExistence type="predicted"/>
<accession>A0A543C0W6</accession>
<evidence type="ECO:0000256" key="2">
    <source>
        <dbReference type="SAM" id="Phobius"/>
    </source>
</evidence>
<feature type="compositionally biased region" description="Basic residues" evidence="1">
    <location>
        <begin position="128"/>
        <end position="153"/>
    </location>
</feature>
<keyword evidence="2" id="KW-0472">Membrane</keyword>
<keyword evidence="2" id="KW-1133">Transmembrane helix</keyword>
<name>A0A543C0W6_9ACTN</name>
<gene>
    <name evidence="4" type="ORF">FB559_8042</name>
</gene>
<evidence type="ECO:0008006" key="6">
    <source>
        <dbReference type="Google" id="ProtNLM"/>
    </source>
</evidence>
<keyword evidence="3" id="KW-0732">Signal</keyword>
<dbReference type="AlphaFoldDB" id="A0A543C0W6"/>
<organism evidence="4 5">
    <name type="scientific">Actinoallomurus bryophytorum</name>
    <dbReference type="NCBI Taxonomy" id="1490222"/>
    <lineage>
        <taxon>Bacteria</taxon>
        <taxon>Bacillati</taxon>
        <taxon>Actinomycetota</taxon>
        <taxon>Actinomycetes</taxon>
        <taxon>Streptosporangiales</taxon>
        <taxon>Thermomonosporaceae</taxon>
        <taxon>Actinoallomurus</taxon>
    </lineage>
</organism>
<dbReference type="Proteomes" id="UP000316096">
    <property type="component" value="Unassembled WGS sequence"/>
</dbReference>
<dbReference type="EMBL" id="VFOZ01000002">
    <property type="protein sequence ID" value="TQL90729.1"/>
    <property type="molecule type" value="Genomic_DNA"/>
</dbReference>
<evidence type="ECO:0000256" key="3">
    <source>
        <dbReference type="SAM" id="SignalP"/>
    </source>
</evidence>
<evidence type="ECO:0000313" key="5">
    <source>
        <dbReference type="Proteomes" id="UP000316096"/>
    </source>
</evidence>
<sequence>MRCHRLSILLVLCAGTLTLAAPSAAAAAGGHHREAHDHASAHKRESFQASTSVGIHVLPATANPGGPGSGPNGPGGAPSAGSGDGTSAGAHSGSDNGISAEVESGGEYDASSHFGSGDQSRGNPRFARPPRRARGALRGRAHGASHSRRHGAPHHGYLPFTGYSVMTIALSGTAAVLAGSALLWASVRRRKRAGRCPVPEVAAGPPG</sequence>
<protein>
    <recommendedName>
        <fullName evidence="6">LPXTG-motif cell wall-anchored protein</fullName>
    </recommendedName>
</protein>